<gene>
    <name evidence="7" type="ORF">E3N88_29673</name>
</gene>
<comment type="caution">
    <text evidence="7">The sequence shown here is derived from an EMBL/GenBank/DDBJ whole genome shotgun (WGS) entry which is preliminary data.</text>
</comment>
<dbReference type="SUPFAM" id="SSF51197">
    <property type="entry name" value="Clavaminate synthase-like"/>
    <property type="match status" value="1"/>
</dbReference>
<dbReference type="Proteomes" id="UP000326396">
    <property type="component" value="Linkage Group LG5"/>
</dbReference>
<feature type="domain" description="Fe2OG dioxygenase" evidence="6">
    <location>
        <begin position="208"/>
        <end position="308"/>
    </location>
</feature>
<accession>A0A5N6MJP8</accession>
<dbReference type="InterPro" id="IPR026992">
    <property type="entry name" value="DIOX_N"/>
</dbReference>
<protein>
    <recommendedName>
        <fullName evidence="6">Fe2OG dioxygenase domain-containing protein</fullName>
    </recommendedName>
</protein>
<evidence type="ECO:0000259" key="6">
    <source>
        <dbReference type="PROSITE" id="PS51471"/>
    </source>
</evidence>
<organism evidence="7 8">
    <name type="scientific">Mikania micrantha</name>
    <name type="common">bitter vine</name>
    <dbReference type="NCBI Taxonomy" id="192012"/>
    <lineage>
        <taxon>Eukaryota</taxon>
        <taxon>Viridiplantae</taxon>
        <taxon>Streptophyta</taxon>
        <taxon>Embryophyta</taxon>
        <taxon>Tracheophyta</taxon>
        <taxon>Spermatophyta</taxon>
        <taxon>Magnoliopsida</taxon>
        <taxon>eudicotyledons</taxon>
        <taxon>Gunneridae</taxon>
        <taxon>Pentapetalae</taxon>
        <taxon>asterids</taxon>
        <taxon>campanulids</taxon>
        <taxon>Asterales</taxon>
        <taxon>Asteraceae</taxon>
        <taxon>Asteroideae</taxon>
        <taxon>Heliantheae alliance</taxon>
        <taxon>Eupatorieae</taxon>
        <taxon>Mikania</taxon>
    </lineage>
</organism>
<dbReference type="InterPro" id="IPR044861">
    <property type="entry name" value="IPNS-like_FE2OG_OXY"/>
</dbReference>
<keyword evidence="4 5" id="KW-0408">Iron</keyword>
<evidence type="ECO:0000256" key="4">
    <source>
        <dbReference type="ARBA" id="ARBA00023004"/>
    </source>
</evidence>
<dbReference type="PROSITE" id="PS51471">
    <property type="entry name" value="FE2OG_OXY"/>
    <property type="match status" value="1"/>
</dbReference>
<dbReference type="OrthoDB" id="288590at2759"/>
<dbReference type="GO" id="GO:0016705">
    <property type="term" value="F:oxidoreductase activity, acting on paired donors, with incorporation or reduction of molecular oxygen"/>
    <property type="evidence" value="ECO:0007669"/>
    <property type="project" value="UniProtKB-ARBA"/>
</dbReference>
<dbReference type="InterPro" id="IPR005123">
    <property type="entry name" value="Oxoglu/Fe-dep_dioxygenase_dom"/>
</dbReference>
<keyword evidence="8" id="KW-1185">Reference proteome</keyword>
<evidence type="ECO:0000256" key="1">
    <source>
        <dbReference type="ARBA" id="ARBA00008056"/>
    </source>
</evidence>
<comment type="similarity">
    <text evidence="1 5">Belongs to the iron/ascorbate-dependent oxidoreductase family.</text>
</comment>
<dbReference type="InterPro" id="IPR027443">
    <property type="entry name" value="IPNS-like_sf"/>
</dbReference>
<evidence type="ECO:0000313" key="8">
    <source>
        <dbReference type="Proteomes" id="UP000326396"/>
    </source>
</evidence>
<evidence type="ECO:0000313" key="7">
    <source>
        <dbReference type="EMBL" id="KAD3640450.1"/>
    </source>
</evidence>
<dbReference type="InterPro" id="IPR050295">
    <property type="entry name" value="Plant_2OG-oxidoreductases"/>
</dbReference>
<dbReference type="PANTHER" id="PTHR47991">
    <property type="entry name" value="OXOGLUTARATE/IRON-DEPENDENT DIOXYGENASE"/>
    <property type="match status" value="1"/>
</dbReference>
<evidence type="ECO:0000256" key="3">
    <source>
        <dbReference type="ARBA" id="ARBA00023002"/>
    </source>
</evidence>
<keyword evidence="2 5" id="KW-0479">Metal-binding</keyword>
<dbReference type="AlphaFoldDB" id="A0A5N6MJP8"/>
<reference evidence="7 8" key="1">
    <citation type="submission" date="2019-05" db="EMBL/GenBank/DDBJ databases">
        <title>Mikania micrantha, genome provides insights into the molecular mechanism of rapid growth.</title>
        <authorList>
            <person name="Liu B."/>
        </authorList>
    </citation>
    <scope>NUCLEOTIDE SEQUENCE [LARGE SCALE GENOMIC DNA]</scope>
    <source>
        <strain evidence="7">NLD-2019</strain>
        <tissue evidence="7">Leaf</tissue>
    </source>
</reference>
<sequence length="357" mass="40672">MEERKGTDLGGSRLVPSVQELVKESLVDVPPQYIRLDQDPPIISWPPSSLCEVPVIDLEQLTSDDSSADHELQKLHLACKDWGFFQIINHGVSGSLLDRVKKETQEFFKLPMEEKAKLWQTAEDIEGFGQAFVVSEEQKLDWADMFYVVTLPLHIRKPRLFSNLPLSFRETLEEYSIELKNAALKTLLCIAKALKMETEDMRVLFDQGMQGMRMNYYPHCPQPEQVIGLSPHSDSVGITFLLQLNEVEGLQVRKDDKWIPVKPLTNAFVVNIGDILEMVTNGIYKSIEHRATVNAHKERLSIATFLSPNLDGDIGPASSLTTPQTPPKFRRVTVVDYFKNFFANELKSKTNLERYHI</sequence>
<name>A0A5N6MJP8_9ASTR</name>
<evidence type="ECO:0000256" key="5">
    <source>
        <dbReference type="RuleBase" id="RU003682"/>
    </source>
</evidence>
<evidence type="ECO:0000256" key="2">
    <source>
        <dbReference type="ARBA" id="ARBA00022723"/>
    </source>
</evidence>
<keyword evidence="3 5" id="KW-0560">Oxidoreductase</keyword>
<dbReference type="GO" id="GO:0046872">
    <property type="term" value="F:metal ion binding"/>
    <property type="evidence" value="ECO:0007669"/>
    <property type="project" value="UniProtKB-KW"/>
</dbReference>
<dbReference type="FunFam" id="2.60.120.330:FF:000001">
    <property type="entry name" value="Protein SRG1"/>
    <property type="match status" value="1"/>
</dbReference>
<proteinExistence type="inferred from homology"/>
<dbReference type="Pfam" id="PF14226">
    <property type="entry name" value="DIOX_N"/>
    <property type="match status" value="1"/>
</dbReference>
<dbReference type="Gene3D" id="2.60.120.330">
    <property type="entry name" value="B-lactam Antibiotic, Isopenicillin N Synthase, Chain"/>
    <property type="match status" value="1"/>
</dbReference>
<dbReference type="EMBL" id="SZYD01000015">
    <property type="protein sequence ID" value="KAD3640450.1"/>
    <property type="molecule type" value="Genomic_DNA"/>
</dbReference>
<dbReference type="Pfam" id="PF03171">
    <property type="entry name" value="2OG-FeII_Oxy"/>
    <property type="match status" value="1"/>
</dbReference>